<evidence type="ECO:0000256" key="1">
    <source>
        <dbReference type="ARBA" id="ARBA00000085"/>
    </source>
</evidence>
<feature type="domain" description="PAC" evidence="10">
    <location>
        <begin position="446"/>
        <end position="496"/>
    </location>
</feature>
<feature type="domain" description="Histidine kinase" evidence="7">
    <location>
        <begin position="509"/>
        <end position="732"/>
    </location>
</feature>
<dbReference type="SUPFAM" id="SSF55874">
    <property type="entry name" value="ATPase domain of HSP90 chaperone/DNA topoisomerase II/histidine kinase"/>
    <property type="match status" value="1"/>
</dbReference>
<reference evidence="11" key="1">
    <citation type="submission" date="2020-12" db="EMBL/GenBank/DDBJ databases">
        <title>Desulfobium dissulfuricans gen. nov., sp. nov., a novel mesophilic, sulfate-reducing bacterium isolated from a deep-sea hydrothermal vent.</title>
        <authorList>
            <person name="Hashimoto Y."/>
            <person name="Tame A."/>
            <person name="Sawayama S."/>
            <person name="Miyazaki J."/>
            <person name="Takai K."/>
            <person name="Nakagawa S."/>
        </authorList>
    </citation>
    <scope>NUCLEOTIDE SEQUENCE</scope>
    <source>
        <strain evidence="11">GF1</strain>
    </source>
</reference>
<evidence type="ECO:0000259" key="7">
    <source>
        <dbReference type="PROSITE" id="PS50109"/>
    </source>
</evidence>
<dbReference type="InterPro" id="IPR001789">
    <property type="entry name" value="Sig_transdc_resp-reg_receiver"/>
</dbReference>
<dbReference type="InterPro" id="IPR035965">
    <property type="entry name" value="PAS-like_dom_sf"/>
</dbReference>
<dbReference type="InterPro" id="IPR000014">
    <property type="entry name" value="PAS"/>
</dbReference>
<sequence length="873" mass="98626">MRKALLLIFLLVFNSCCSVAAQAAGTEDGLEEVVLQLKWQHQFQFAGYYAAVVKGFYREAGLKVILKERKPGIAIADELVFGRAQFAVEMPGLLLERQAGKPVVVLAAILQHSPEVVIARKDTGIASPHDLIGKRLMLMPHGNFETRAMFSHEGIRSTDLTILDHSWDIEDLISGRVDAQSGYLTDMPYVLEKRGIAYTLLFPINYGIDFYGDCLYTSSREMREHPERVRAFLEASLRGWQYAMEHPEEMIDIILEHYSTRLSRETLRYEAEKVRELMLPRFIQIGHMNPGRWRRIADTFVELGMLSADFPLDDFIYSPDKAAERPYLRLILPVLATAMLLVAFVALLLFTFNLKLKKSVQERTMELAMGEQRFREIFNSTSDALFIHDPVTGQLRDVNETMLKMYGCTREEALSRQLQDFSVGRPPYSQDDARKWLQKTLTEGPQVFEWHARRKNGELFWVEVSLKKSTIAGEDSILASVRDITDRRRLETELRQAQKMEAIGTLAGGIAHDFNNILTAIFGYLELAMFRGAKDATLLNHLEKAHLGAVRARDLVRQILAFSRKAEQSKRPLKLVDIISEVVSLLRSTIPASIEIRQDFRSEALVYADETQMHQVILNLCTNAYHAMEHTGGILTLALHDVAVDSDHPQPGITLDPGRYVRIMVRDTGSGMDEKTMAKIFEPYFTSKEHGKGTGLGMAVVHGIIKDCRGEIVVESAEGHGSTFTIYLPVHGARAIAGREPQAEQVDCRGDAQIMVVDDEETIRELVSAFLGQEGYIVEAFENGFAAWDLLSRDPERWDLLISDMTMPGMGGLELVRRVREIRPELPVILCTGYSKDMNEVEKKNELGIGMFLQKPLTRDELLQAVCSVLQKT</sequence>
<dbReference type="RefSeq" id="WP_267928804.1">
    <property type="nucleotide sequence ID" value="NZ_AP024233.1"/>
</dbReference>
<dbReference type="InterPro" id="IPR004358">
    <property type="entry name" value="Sig_transdc_His_kin-like_C"/>
</dbReference>
<proteinExistence type="predicted"/>
<dbReference type="InterPro" id="IPR036097">
    <property type="entry name" value="HisK_dim/P_sf"/>
</dbReference>
<keyword evidence="5" id="KW-0472">Membrane</keyword>
<feature type="signal peptide" evidence="6">
    <location>
        <begin position="1"/>
        <end position="23"/>
    </location>
</feature>
<feature type="modified residue" description="4-aspartylphosphate" evidence="4">
    <location>
        <position position="804"/>
    </location>
</feature>
<organism evidence="11 12">
    <name type="scientific">Desulfolithobacter dissulfuricans</name>
    <dbReference type="NCBI Taxonomy" id="2795293"/>
    <lineage>
        <taxon>Bacteria</taxon>
        <taxon>Pseudomonadati</taxon>
        <taxon>Thermodesulfobacteriota</taxon>
        <taxon>Desulfobulbia</taxon>
        <taxon>Desulfobulbales</taxon>
        <taxon>Desulfobulbaceae</taxon>
        <taxon>Desulfolithobacter</taxon>
    </lineage>
</organism>
<dbReference type="SMART" id="SM00388">
    <property type="entry name" value="HisKA"/>
    <property type="match status" value="1"/>
</dbReference>
<dbReference type="Gene3D" id="3.40.190.10">
    <property type="entry name" value="Periplasmic binding protein-like II"/>
    <property type="match status" value="2"/>
</dbReference>
<dbReference type="SMART" id="SM00091">
    <property type="entry name" value="PAS"/>
    <property type="match status" value="1"/>
</dbReference>
<dbReference type="Pfam" id="PF09084">
    <property type="entry name" value="NMT1"/>
    <property type="match status" value="1"/>
</dbReference>
<dbReference type="InterPro" id="IPR003661">
    <property type="entry name" value="HisK_dim/P_dom"/>
</dbReference>
<evidence type="ECO:0000259" key="8">
    <source>
        <dbReference type="PROSITE" id="PS50110"/>
    </source>
</evidence>
<evidence type="ECO:0000256" key="4">
    <source>
        <dbReference type="PROSITE-ProRule" id="PRU00169"/>
    </source>
</evidence>
<dbReference type="PANTHER" id="PTHR43065:SF42">
    <property type="entry name" value="TWO-COMPONENT SENSOR PPRA"/>
    <property type="match status" value="1"/>
</dbReference>
<dbReference type="Gene3D" id="3.40.50.2300">
    <property type="match status" value="1"/>
</dbReference>
<dbReference type="InterPro" id="IPR015168">
    <property type="entry name" value="SsuA/THI5"/>
</dbReference>
<dbReference type="Proteomes" id="UP001063350">
    <property type="component" value="Chromosome"/>
</dbReference>
<dbReference type="PROSITE" id="PS50109">
    <property type="entry name" value="HIS_KIN"/>
    <property type="match status" value="1"/>
</dbReference>
<evidence type="ECO:0000313" key="11">
    <source>
        <dbReference type="EMBL" id="BCO08921.1"/>
    </source>
</evidence>
<dbReference type="Gene3D" id="3.30.565.10">
    <property type="entry name" value="Histidine kinase-like ATPase, C-terminal domain"/>
    <property type="match status" value="1"/>
</dbReference>
<dbReference type="PANTHER" id="PTHR43065">
    <property type="entry name" value="SENSOR HISTIDINE KINASE"/>
    <property type="match status" value="1"/>
</dbReference>
<feature type="chain" id="PRO_5036699698" description="histidine kinase" evidence="6">
    <location>
        <begin position="24"/>
        <end position="873"/>
    </location>
</feature>
<feature type="domain" description="Response regulatory" evidence="8">
    <location>
        <begin position="753"/>
        <end position="870"/>
    </location>
</feature>
<dbReference type="SMART" id="SM00448">
    <property type="entry name" value="REC"/>
    <property type="match status" value="1"/>
</dbReference>
<dbReference type="SUPFAM" id="SSF47384">
    <property type="entry name" value="Homodimeric domain of signal transducing histidine kinase"/>
    <property type="match status" value="1"/>
</dbReference>
<name>A0A915XKZ2_9BACT</name>
<dbReference type="Pfam" id="PF02518">
    <property type="entry name" value="HATPase_c"/>
    <property type="match status" value="1"/>
</dbReference>
<protein>
    <recommendedName>
        <fullName evidence="2">histidine kinase</fullName>
        <ecNumber evidence="2">2.7.13.3</ecNumber>
    </recommendedName>
</protein>
<evidence type="ECO:0000256" key="3">
    <source>
        <dbReference type="ARBA" id="ARBA00022553"/>
    </source>
</evidence>
<dbReference type="Pfam" id="PF00512">
    <property type="entry name" value="HisKA"/>
    <property type="match status" value="1"/>
</dbReference>
<dbReference type="Pfam" id="PF00072">
    <property type="entry name" value="Response_reg"/>
    <property type="match status" value="1"/>
</dbReference>
<gene>
    <name evidence="11" type="ORF">GF1_12970</name>
</gene>
<dbReference type="GO" id="GO:0000155">
    <property type="term" value="F:phosphorelay sensor kinase activity"/>
    <property type="evidence" value="ECO:0007669"/>
    <property type="project" value="InterPro"/>
</dbReference>
<dbReference type="InterPro" id="IPR003594">
    <property type="entry name" value="HATPase_dom"/>
</dbReference>
<dbReference type="PROSITE" id="PS50112">
    <property type="entry name" value="PAS"/>
    <property type="match status" value="1"/>
</dbReference>
<dbReference type="CDD" id="cd00082">
    <property type="entry name" value="HisKA"/>
    <property type="match status" value="1"/>
</dbReference>
<dbReference type="SUPFAM" id="SSF53850">
    <property type="entry name" value="Periplasmic binding protein-like II"/>
    <property type="match status" value="1"/>
</dbReference>
<dbReference type="SUPFAM" id="SSF52172">
    <property type="entry name" value="CheY-like"/>
    <property type="match status" value="1"/>
</dbReference>
<evidence type="ECO:0000259" key="10">
    <source>
        <dbReference type="PROSITE" id="PS50113"/>
    </source>
</evidence>
<accession>A0A915XKZ2</accession>
<keyword evidence="3 4" id="KW-0597">Phosphoprotein</keyword>
<dbReference type="PROSITE" id="PS50110">
    <property type="entry name" value="RESPONSE_REGULATORY"/>
    <property type="match status" value="1"/>
</dbReference>
<dbReference type="EMBL" id="AP024233">
    <property type="protein sequence ID" value="BCO08921.1"/>
    <property type="molecule type" value="Genomic_DNA"/>
</dbReference>
<dbReference type="EC" id="2.7.13.3" evidence="2"/>
<dbReference type="PROSITE" id="PS50113">
    <property type="entry name" value="PAC"/>
    <property type="match status" value="1"/>
</dbReference>
<keyword evidence="6" id="KW-0732">Signal</keyword>
<dbReference type="PRINTS" id="PR00344">
    <property type="entry name" value="BCTRLSENSOR"/>
</dbReference>
<dbReference type="KEGG" id="ddu:GF1_12970"/>
<dbReference type="Gene3D" id="3.30.450.20">
    <property type="entry name" value="PAS domain"/>
    <property type="match status" value="1"/>
</dbReference>
<feature type="domain" description="PAS" evidence="9">
    <location>
        <begin position="370"/>
        <end position="444"/>
    </location>
</feature>
<dbReference type="SMART" id="SM00086">
    <property type="entry name" value="PAC"/>
    <property type="match status" value="1"/>
</dbReference>
<dbReference type="NCBIfam" id="TIGR00229">
    <property type="entry name" value="sensory_box"/>
    <property type="match status" value="1"/>
</dbReference>
<dbReference type="AlphaFoldDB" id="A0A915XKZ2"/>
<dbReference type="SUPFAM" id="SSF55785">
    <property type="entry name" value="PYP-like sensor domain (PAS domain)"/>
    <property type="match status" value="1"/>
</dbReference>
<evidence type="ECO:0000259" key="9">
    <source>
        <dbReference type="PROSITE" id="PS50112"/>
    </source>
</evidence>
<dbReference type="InterPro" id="IPR011006">
    <property type="entry name" value="CheY-like_superfamily"/>
</dbReference>
<keyword evidence="5" id="KW-0812">Transmembrane</keyword>
<evidence type="ECO:0000256" key="2">
    <source>
        <dbReference type="ARBA" id="ARBA00012438"/>
    </source>
</evidence>
<dbReference type="InterPro" id="IPR000700">
    <property type="entry name" value="PAS-assoc_C"/>
</dbReference>
<evidence type="ECO:0000256" key="5">
    <source>
        <dbReference type="SAM" id="Phobius"/>
    </source>
</evidence>
<dbReference type="InterPro" id="IPR036890">
    <property type="entry name" value="HATPase_C_sf"/>
</dbReference>
<comment type="catalytic activity">
    <reaction evidence="1">
        <text>ATP + protein L-histidine = ADP + protein N-phospho-L-histidine.</text>
        <dbReference type="EC" id="2.7.13.3"/>
    </reaction>
</comment>
<keyword evidence="12" id="KW-1185">Reference proteome</keyword>
<dbReference type="InterPro" id="IPR001610">
    <property type="entry name" value="PAC"/>
</dbReference>
<evidence type="ECO:0000256" key="6">
    <source>
        <dbReference type="SAM" id="SignalP"/>
    </source>
</evidence>
<dbReference type="CDD" id="cd00130">
    <property type="entry name" value="PAS"/>
    <property type="match status" value="1"/>
</dbReference>
<dbReference type="SMART" id="SM00387">
    <property type="entry name" value="HATPase_c"/>
    <property type="match status" value="1"/>
</dbReference>
<evidence type="ECO:0000313" key="12">
    <source>
        <dbReference type="Proteomes" id="UP001063350"/>
    </source>
</evidence>
<dbReference type="Pfam" id="PF13426">
    <property type="entry name" value="PAS_9"/>
    <property type="match status" value="1"/>
</dbReference>
<feature type="transmembrane region" description="Helical" evidence="5">
    <location>
        <begin position="330"/>
        <end position="354"/>
    </location>
</feature>
<keyword evidence="5" id="KW-1133">Transmembrane helix</keyword>
<dbReference type="Gene3D" id="1.10.287.130">
    <property type="match status" value="1"/>
</dbReference>
<dbReference type="InterPro" id="IPR005467">
    <property type="entry name" value="His_kinase_dom"/>
</dbReference>